<dbReference type="CDD" id="cd06529">
    <property type="entry name" value="S24_LexA-like"/>
    <property type="match status" value="1"/>
</dbReference>
<dbReference type="Gene3D" id="2.10.109.10">
    <property type="entry name" value="Umud Fragment, subunit A"/>
    <property type="match status" value="1"/>
</dbReference>
<dbReference type="Pfam" id="PF00717">
    <property type="entry name" value="Peptidase_S24"/>
    <property type="match status" value="1"/>
</dbReference>
<comment type="catalytic activity">
    <reaction evidence="13">
        <text>Hydrolysis of Ala-|-Gly bond in repressor LexA.</text>
        <dbReference type="EC" id="3.4.21.88"/>
    </reaction>
</comment>
<evidence type="ECO:0000256" key="2">
    <source>
        <dbReference type="ARBA" id="ARBA00011738"/>
    </source>
</evidence>
<evidence type="ECO:0000256" key="7">
    <source>
        <dbReference type="ARBA" id="ARBA00022813"/>
    </source>
</evidence>
<evidence type="ECO:0000256" key="6">
    <source>
        <dbReference type="ARBA" id="ARBA00022801"/>
    </source>
</evidence>
<evidence type="ECO:0000256" key="13">
    <source>
        <dbReference type="HAMAP-Rule" id="MF_00015"/>
    </source>
</evidence>
<dbReference type="PRINTS" id="PR00726">
    <property type="entry name" value="LEXASERPTASE"/>
</dbReference>
<keyword evidence="3 13" id="KW-0678">Repressor</keyword>
<keyword evidence="7 13" id="KW-0068">Autocatalytic cleavage</keyword>
<evidence type="ECO:0000256" key="5">
    <source>
        <dbReference type="ARBA" id="ARBA00022763"/>
    </source>
</evidence>
<dbReference type="AlphaFoldDB" id="A0A0S2KEU1"/>
<dbReference type="RefSeq" id="WP_058021911.1">
    <property type="nucleotide sequence ID" value="NZ_CP013189.1"/>
</dbReference>
<dbReference type="PANTHER" id="PTHR33516">
    <property type="entry name" value="LEXA REPRESSOR"/>
    <property type="match status" value="1"/>
</dbReference>
<feature type="active site" description="For autocatalytic cleavage activity" evidence="13">
    <location>
        <position position="123"/>
    </location>
</feature>
<dbReference type="InterPro" id="IPR036388">
    <property type="entry name" value="WH-like_DNA-bd_sf"/>
</dbReference>
<dbReference type="EMBL" id="CP013189">
    <property type="protein sequence ID" value="ALO46479.1"/>
    <property type="molecule type" value="Genomic_DNA"/>
</dbReference>
<feature type="site" description="Cleavage; by autolysis" evidence="13">
    <location>
        <begin position="88"/>
        <end position="89"/>
    </location>
</feature>
<gene>
    <name evidence="13" type="primary">lexA</name>
    <name evidence="17" type="ORF">PS2015_1830</name>
</gene>
<dbReference type="EC" id="3.4.21.88" evidence="13"/>
<evidence type="ECO:0000256" key="14">
    <source>
        <dbReference type="RuleBase" id="RU003991"/>
    </source>
</evidence>
<reference evidence="17 18" key="1">
    <citation type="submission" date="2015-11" db="EMBL/GenBank/DDBJ databases">
        <authorList>
            <person name="Zhang Y."/>
            <person name="Guo Z."/>
        </authorList>
    </citation>
    <scope>NUCLEOTIDE SEQUENCE [LARGE SCALE GENOMIC DNA]</scope>
    <source>
        <strain evidence="17 18">KCTC 32221</strain>
    </source>
</reference>
<sequence>MQALTPRQAQILAFIREYQQETGYPPTRSEIAQQMGFRSPNAAEEHLKALARKKAIEIVPGASRGIRLPDQDDQDKQQGLPVIGQVAAGSPILAQECIDEYVSVPAAMFNPSADYLLTVKGTSMINVGIFEGDLLAVHKTNRARHGEIIVARLDDEVTVKRLEETPDRYRIRLLPENDDYQPIEVDLRRDAFAIEGISVGVIRRHG</sequence>
<keyword evidence="6 13" id="KW-0378">Hydrolase</keyword>
<organism evidence="17 18">
    <name type="scientific">Pseudohongiella spirulinae</name>
    <dbReference type="NCBI Taxonomy" id="1249552"/>
    <lineage>
        <taxon>Bacteria</taxon>
        <taxon>Pseudomonadati</taxon>
        <taxon>Pseudomonadota</taxon>
        <taxon>Gammaproteobacteria</taxon>
        <taxon>Pseudomonadales</taxon>
        <taxon>Pseudohongiellaceae</taxon>
        <taxon>Pseudohongiella</taxon>
    </lineage>
</organism>
<keyword evidence="18" id="KW-1185">Reference proteome</keyword>
<evidence type="ECO:0000259" key="16">
    <source>
        <dbReference type="Pfam" id="PF01726"/>
    </source>
</evidence>
<keyword evidence="11 13" id="KW-0234">DNA repair</keyword>
<keyword evidence="9 13" id="KW-0238">DNA-binding</keyword>
<dbReference type="InterPro" id="IPR006197">
    <property type="entry name" value="Peptidase_S24_LexA"/>
</dbReference>
<feature type="domain" description="LexA repressor DNA-binding" evidence="16">
    <location>
        <begin position="1"/>
        <end position="65"/>
    </location>
</feature>
<dbReference type="InterPro" id="IPR036286">
    <property type="entry name" value="LexA/Signal_pep-like_sf"/>
</dbReference>
<dbReference type="PATRIC" id="fig|1249552.3.peg.1838"/>
<evidence type="ECO:0000256" key="9">
    <source>
        <dbReference type="ARBA" id="ARBA00023125"/>
    </source>
</evidence>
<comment type="function">
    <text evidence="13">Represses a number of genes involved in the response to DNA damage (SOS response), including recA and lexA. In the presence of single-stranded DNA, RecA interacts with LexA causing an autocatalytic cleavage which disrupts the DNA-binding part of LexA, leading to derepression of the SOS regulon and eventually DNA repair.</text>
</comment>
<dbReference type="InterPro" id="IPR015927">
    <property type="entry name" value="Peptidase_S24_S26A/B/C"/>
</dbReference>
<dbReference type="InterPro" id="IPR039418">
    <property type="entry name" value="LexA-like"/>
</dbReference>
<dbReference type="GO" id="GO:0006508">
    <property type="term" value="P:proteolysis"/>
    <property type="evidence" value="ECO:0007669"/>
    <property type="project" value="InterPro"/>
</dbReference>
<dbReference type="GO" id="GO:0003677">
    <property type="term" value="F:DNA binding"/>
    <property type="evidence" value="ECO:0007669"/>
    <property type="project" value="UniProtKB-UniRule"/>
</dbReference>
<dbReference type="NCBIfam" id="TIGR00498">
    <property type="entry name" value="lexA"/>
    <property type="match status" value="1"/>
</dbReference>
<feature type="domain" description="Peptidase S24/S26A/S26B/S26C" evidence="15">
    <location>
        <begin position="81"/>
        <end position="197"/>
    </location>
</feature>
<dbReference type="STRING" id="1249552.PS2015_1830"/>
<dbReference type="InterPro" id="IPR006199">
    <property type="entry name" value="LexA_DNA-bd_dom"/>
</dbReference>
<keyword evidence="10 13" id="KW-0804">Transcription</keyword>
<dbReference type="SUPFAM" id="SSF46785">
    <property type="entry name" value="Winged helix' DNA-binding domain"/>
    <property type="match status" value="1"/>
</dbReference>
<protein>
    <recommendedName>
        <fullName evidence="13">LexA repressor</fullName>
        <ecNumber evidence="13">3.4.21.88</ecNumber>
    </recommendedName>
</protein>
<evidence type="ECO:0000256" key="4">
    <source>
        <dbReference type="ARBA" id="ARBA00022705"/>
    </source>
</evidence>
<dbReference type="InterPro" id="IPR036390">
    <property type="entry name" value="WH_DNA-bd_sf"/>
</dbReference>
<feature type="active site" description="For autocatalytic cleavage activity" evidence="13">
    <location>
        <position position="160"/>
    </location>
</feature>
<evidence type="ECO:0000256" key="11">
    <source>
        <dbReference type="ARBA" id="ARBA00023204"/>
    </source>
</evidence>
<name>A0A0S2KEU1_9GAMM</name>
<dbReference type="KEGG" id="pspi:PS2015_1830"/>
<accession>A0A0S2KEU1</accession>
<dbReference type="FunFam" id="2.10.109.10:FF:000001">
    <property type="entry name" value="LexA repressor"/>
    <property type="match status" value="1"/>
</dbReference>
<keyword evidence="4 13" id="KW-0235">DNA replication</keyword>
<dbReference type="GO" id="GO:0004252">
    <property type="term" value="F:serine-type endopeptidase activity"/>
    <property type="evidence" value="ECO:0007669"/>
    <property type="project" value="UniProtKB-UniRule"/>
</dbReference>
<evidence type="ECO:0000259" key="15">
    <source>
        <dbReference type="Pfam" id="PF00717"/>
    </source>
</evidence>
<keyword evidence="8 13" id="KW-0805">Transcription regulation</keyword>
<dbReference type="OrthoDB" id="9802364at2"/>
<dbReference type="SUPFAM" id="SSF51306">
    <property type="entry name" value="LexA/Signal peptidase"/>
    <property type="match status" value="1"/>
</dbReference>
<evidence type="ECO:0000313" key="18">
    <source>
        <dbReference type="Proteomes" id="UP000065641"/>
    </source>
</evidence>
<dbReference type="GO" id="GO:0009432">
    <property type="term" value="P:SOS response"/>
    <property type="evidence" value="ECO:0007669"/>
    <property type="project" value="UniProtKB-UniRule"/>
</dbReference>
<dbReference type="InterPro" id="IPR006200">
    <property type="entry name" value="LexA"/>
</dbReference>
<evidence type="ECO:0000256" key="10">
    <source>
        <dbReference type="ARBA" id="ARBA00023163"/>
    </source>
</evidence>
<dbReference type="PANTHER" id="PTHR33516:SF2">
    <property type="entry name" value="LEXA REPRESSOR-RELATED"/>
    <property type="match status" value="1"/>
</dbReference>
<keyword evidence="5 13" id="KW-0227">DNA damage</keyword>
<keyword evidence="12 13" id="KW-0742">SOS response</keyword>
<feature type="DNA-binding region" description="H-T-H motif" evidence="13">
    <location>
        <begin position="28"/>
        <end position="48"/>
    </location>
</feature>
<dbReference type="GO" id="GO:0006260">
    <property type="term" value="P:DNA replication"/>
    <property type="evidence" value="ECO:0007669"/>
    <property type="project" value="UniProtKB-UniRule"/>
</dbReference>
<evidence type="ECO:0000256" key="3">
    <source>
        <dbReference type="ARBA" id="ARBA00022491"/>
    </source>
</evidence>
<dbReference type="Gene3D" id="1.10.10.10">
    <property type="entry name" value="Winged helix-like DNA-binding domain superfamily/Winged helix DNA-binding domain"/>
    <property type="match status" value="1"/>
</dbReference>
<proteinExistence type="inferred from homology"/>
<comment type="subunit">
    <text evidence="2 13">Homodimer.</text>
</comment>
<dbReference type="GO" id="GO:0045892">
    <property type="term" value="P:negative regulation of DNA-templated transcription"/>
    <property type="evidence" value="ECO:0007669"/>
    <property type="project" value="UniProtKB-UniRule"/>
</dbReference>
<dbReference type="Proteomes" id="UP000065641">
    <property type="component" value="Chromosome"/>
</dbReference>
<dbReference type="Pfam" id="PF01726">
    <property type="entry name" value="LexA_DNA_bind"/>
    <property type="match status" value="1"/>
</dbReference>
<comment type="similarity">
    <text evidence="1 13 14">Belongs to the peptidase S24 family.</text>
</comment>
<evidence type="ECO:0000313" key="17">
    <source>
        <dbReference type="EMBL" id="ALO46479.1"/>
    </source>
</evidence>
<dbReference type="HAMAP" id="MF_00015">
    <property type="entry name" value="LexA"/>
    <property type="match status" value="1"/>
</dbReference>
<dbReference type="GO" id="GO:0006281">
    <property type="term" value="P:DNA repair"/>
    <property type="evidence" value="ECO:0007669"/>
    <property type="project" value="UniProtKB-UniRule"/>
</dbReference>
<dbReference type="FunFam" id="1.10.10.10:FF:000009">
    <property type="entry name" value="LexA repressor"/>
    <property type="match status" value="1"/>
</dbReference>
<evidence type="ECO:0000256" key="12">
    <source>
        <dbReference type="ARBA" id="ARBA00023236"/>
    </source>
</evidence>
<dbReference type="InterPro" id="IPR050077">
    <property type="entry name" value="LexA_repressor"/>
</dbReference>
<evidence type="ECO:0000256" key="8">
    <source>
        <dbReference type="ARBA" id="ARBA00023015"/>
    </source>
</evidence>
<evidence type="ECO:0000256" key="1">
    <source>
        <dbReference type="ARBA" id="ARBA00007484"/>
    </source>
</evidence>